<evidence type="ECO:0000313" key="1">
    <source>
        <dbReference type="EMBL" id="PZR33594.1"/>
    </source>
</evidence>
<proteinExistence type="predicted"/>
<comment type="caution">
    <text evidence="1">The sequence shown here is derived from an EMBL/GenBank/DDBJ whole genome shotgun (WGS) entry which is preliminary data.</text>
</comment>
<reference evidence="1 2" key="1">
    <citation type="submission" date="2017-08" db="EMBL/GenBank/DDBJ databases">
        <title>Infants hospitalized years apart are colonized by the same room-sourced microbial strains.</title>
        <authorList>
            <person name="Brooks B."/>
            <person name="Olm M.R."/>
            <person name="Firek B.A."/>
            <person name="Baker R."/>
            <person name="Thomas B.C."/>
            <person name="Morowitz M.J."/>
            <person name="Banfield J.F."/>
        </authorList>
    </citation>
    <scope>NUCLEOTIDE SEQUENCE [LARGE SCALE GENOMIC DNA]</scope>
    <source>
        <strain evidence="1">S2_003_000_R2_4</strain>
    </source>
</reference>
<dbReference type="AlphaFoldDB" id="A0A2W5WZJ6"/>
<gene>
    <name evidence="1" type="ORF">DI526_12995</name>
</gene>
<dbReference type="RefSeq" id="WP_304278578.1">
    <property type="nucleotide sequence ID" value="NZ_QFQZ01000039.1"/>
</dbReference>
<evidence type="ECO:0000313" key="2">
    <source>
        <dbReference type="Proteomes" id="UP000249393"/>
    </source>
</evidence>
<accession>A0A2W5WZJ6</accession>
<dbReference type="Proteomes" id="UP000249393">
    <property type="component" value="Unassembled WGS sequence"/>
</dbReference>
<dbReference type="EMBL" id="QFQZ01000039">
    <property type="protein sequence ID" value="PZR33594.1"/>
    <property type="molecule type" value="Genomic_DNA"/>
</dbReference>
<organism evidence="1 2">
    <name type="scientific">Caulobacter segnis</name>
    <dbReference type="NCBI Taxonomy" id="88688"/>
    <lineage>
        <taxon>Bacteria</taxon>
        <taxon>Pseudomonadati</taxon>
        <taxon>Pseudomonadota</taxon>
        <taxon>Alphaproteobacteria</taxon>
        <taxon>Caulobacterales</taxon>
        <taxon>Caulobacteraceae</taxon>
        <taxon>Caulobacter</taxon>
    </lineage>
</organism>
<sequence length="100" mass="10993">MKPYIELKGASGAVYRYKLAENGDPATTIAGNYVYLDAKGTVVYAGEANNLIDAKNRWSEAYARHGATWLYTRLNVSGASRADEYSDIVIALQPVMNKDD</sequence>
<name>A0A2W5WZJ6_9CAUL</name>
<protein>
    <submittedName>
        <fullName evidence="1">Uncharacterized protein</fullName>
    </submittedName>
</protein>